<reference evidence="2" key="1">
    <citation type="submission" date="2018-08" db="EMBL/GenBank/DDBJ databases">
        <title>Oryza barthii genomic DNA, chromosome 11, BAC clone:OBARTa0018K22.</title>
        <authorList>
            <person name="Wu J."/>
            <person name="Kanamori H."/>
        </authorList>
    </citation>
    <scope>NUCLEOTIDE SEQUENCE</scope>
    <source>
        <strain evidence="2">W1588</strain>
    </source>
</reference>
<feature type="region of interest" description="Disordered" evidence="1">
    <location>
        <begin position="53"/>
        <end position="140"/>
    </location>
</feature>
<sequence>MAAGAARRSSGRGRDETVGSGGGGDADGGRAAGFITTYGKVNIPQQSVNLFRCPHHHRRFRPPPPLPPPPLPLPTAAAATPHCRPRRRSGQEKGWGERERDKGKRGEEEWKEREDDMWRHVGQRLGQRLPRGRHVSQNHL</sequence>
<gene>
    <name evidence="2" type="primary">OBARTa0018K22.16</name>
</gene>
<feature type="compositionally biased region" description="Pro residues" evidence="1">
    <location>
        <begin position="62"/>
        <end position="73"/>
    </location>
</feature>
<dbReference type="AlphaFoldDB" id="A0A679BB01"/>
<protein>
    <submittedName>
        <fullName evidence="2">Uncharacterized protein</fullName>
    </submittedName>
</protein>
<name>A0A679BB01_9ORYZ</name>
<dbReference type="EMBL" id="AP018857">
    <property type="protein sequence ID" value="BBF89405.1"/>
    <property type="molecule type" value="Genomic_DNA"/>
</dbReference>
<organism evidence="2">
    <name type="scientific">Oryza barthii</name>
    <dbReference type="NCBI Taxonomy" id="65489"/>
    <lineage>
        <taxon>Eukaryota</taxon>
        <taxon>Viridiplantae</taxon>
        <taxon>Streptophyta</taxon>
        <taxon>Embryophyta</taxon>
        <taxon>Tracheophyta</taxon>
        <taxon>Spermatophyta</taxon>
        <taxon>Magnoliopsida</taxon>
        <taxon>Liliopsida</taxon>
        <taxon>Poales</taxon>
        <taxon>Poaceae</taxon>
        <taxon>BOP clade</taxon>
        <taxon>Oryzoideae</taxon>
        <taxon>Oryzeae</taxon>
        <taxon>Oryzinae</taxon>
        <taxon>Oryza</taxon>
    </lineage>
</organism>
<evidence type="ECO:0000256" key="1">
    <source>
        <dbReference type="SAM" id="MobiDB-lite"/>
    </source>
</evidence>
<feature type="compositionally biased region" description="Basic residues" evidence="1">
    <location>
        <begin position="130"/>
        <end position="140"/>
    </location>
</feature>
<feature type="region of interest" description="Disordered" evidence="1">
    <location>
        <begin position="1"/>
        <end position="32"/>
    </location>
</feature>
<proteinExistence type="predicted"/>
<evidence type="ECO:0000313" key="2">
    <source>
        <dbReference type="EMBL" id="BBF89405.1"/>
    </source>
</evidence>
<feature type="compositionally biased region" description="Basic and acidic residues" evidence="1">
    <location>
        <begin position="89"/>
        <end position="119"/>
    </location>
</feature>
<accession>A0A679BB01</accession>